<dbReference type="GO" id="GO:0004134">
    <property type="term" value="F:4-alpha-glucanotransferase activity"/>
    <property type="evidence" value="ECO:0007669"/>
    <property type="project" value="UniProtKB-EC"/>
</dbReference>
<evidence type="ECO:0000256" key="1">
    <source>
        <dbReference type="ARBA" id="ARBA00000439"/>
    </source>
</evidence>
<dbReference type="KEGG" id="uli:ETAA1_12990"/>
<name>A0A517XPE4_9BACT</name>
<evidence type="ECO:0000256" key="4">
    <source>
        <dbReference type="ARBA" id="ARBA00020295"/>
    </source>
</evidence>
<dbReference type="OrthoDB" id="9811841at2"/>
<dbReference type="SUPFAM" id="SSF51445">
    <property type="entry name" value="(Trans)glycosidases"/>
    <property type="match status" value="1"/>
</dbReference>
<evidence type="ECO:0000256" key="9">
    <source>
        <dbReference type="ARBA" id="ARBA00031501"/>
    </source>
</evidence>
<dbReference type="InterPro" id="IPR003385">
    <property type="entry name" value="Glyco_hydro_77"/>
</dbReference>
<evidence type="ECO:0000256" key="2">
    <source>
        <dbReference type="ARBA" id="ARBA00005684"/>
    </source>
</evidence>
<comment type="similarity">
    <text evidence="2 10">Belongs to the disproportionating enzyme family.</text>
</comment>
<dbReference type="NCBIfam" id="TIGR00217">
    <property type="entry name" value="malQ"/>
    <property type="match status" value="1"/>
</dbReference>
<dbReference type="PANTHER" id="PTHR32438">
    <property type="entry name" value="4-ALPHA-GLUCANOTRANSFERASE DPE1, CHLOROPLASTIC/AMYLOPLASTIC"/>
    <property type="match status" value="1"/>
</dbReference>
<comment type="catalytic activity">
    <reaction evidence="1 10">
        <text>Transfers a segment of a (1-&gt;4)-alpha-D-glucan to a new position in an acceptor, which may be glucose or a (1-&gt;4)-alpha-D-glucan.</text>
        <dbReference type="EC" id="2.4.1.25"/>
    </reaction>
</comment>
<dbReference type="Gene3D" id="3.20.20.80">
    <property type="entry name" value="Glycosidases"/>
    <property type="match status" value="1"/>
</dbReference>
<evidence type="ECO:0000256" key="5">
    <source>
        <dbReference type="ARBA" id="ARBA00022676"/>
    </source>
</evidence>
<dbReference type="InterPro" id="IPR017853">
    <property type="entry name" value="GH"/>
</dbReference>
<dbReference type="GO" id="GO:0005975">
    <property type="term" value="P:carbohydrate metabolic process"/>
    <property type="evidence" value="ECO:0007669"/>
    <property type="project" value="InterPro"/>
</dbReference>
<evidence type="ECO:0000256" key="7">
    <source>
        <dbReference type="ARBA" id="ARBA00023277"/>
    </source>
</evidence>
<dbReference type="Proteomes" id="UP000319576">
    <property type="component" value="Chromosome"/>
</dbReference>
<gene>
    <name evidence="11" type="primary">malQ_1</name>
    <name evidence="11" type="ORF">ETAA1_12990</name>
</gene>
<keyword evidence="7 10" id="KW-0119">Carbohydrate metabolism</keyword>
<dbReference type="EMBL" id="CP036273">
    <property type="protein sequence ID" value="QDU19375.1"/>
    <property type="molecule type" value="Genomic_DNA"/>
</dbReference>
<evidence type="ECO:0000313" key="11">
    <source>
        <dbReference type="EMBL" id="QDU19375.1"/>
    </source>
</evidence>
<proteinExistence type="inferred from homology"/>
<organism evidence="11 12">
    <name type="scientific">Urbifossiella limnaea</name>
    <dbReference type="NCBI Taxonomy" id="2528023"/>
    <lineage>
        <taxon>Bacteria</taxon>
        <taxon>Pseudomonadati</taxon>
        <taxon>Planctomycetota</taxon>
        <taxon>Planctomycetia</taxon>
        <taxon>Gemmatales</taxon>
        <taxon>Gemmataceae</taxon>
        <taxon>Urbifossiella</taxon>
    </lineage>
</organism>
<keyword evidence="12" id="KW-1185">Reference proteome</keyword>
<dbReference type="EC" id="2.4.1.25" evidence="3 10"/>
<evidence type="ECO:0000256" key="6">
    <source>
        <dbReference type="ARBA" id="ARBA00022679"/>
    </source>
</evidence>
<evidence type="ECO:0000256" key="10">
    <source>
        <dbReference type="RuleBase" id="RU361207"/>
    </source>
</evidence>
<evidence type="ECO:0000313" key="12">
    <source>
        <dbReference type="Proteomes" id="UP000319576"/>
    </source>
</evidence>
<protein>
    <recommendedName>
        <fullName evidence="4 10">4-alpha-glucanotransferase</fullName>
        <ecNumber evidence="3 10">2.4.1.25</ecNumber>
    </recommendedName>
    <alternativeName>
        <fullName evidence="8 10">Amylomaltase</fullName>
    </alternativeName>
    <alternativeName>
        <fullName evidence="9 10">Disproportionating enzyme</fullName>
    </alternativeName>
</protein>
<dbReference type="Pfam" id="PF02446">
    <property type="entry name" value="Glyco_hydro_77"/>
    <property type="match status" value="1"/>
</dbReference>
<keyword evidence="6 10" id="KW-0808">Transferase</keyword>
<dbReference type="AlphaFoldDB" id="A0A517XPE4"/>
<sequence length="490" mass="53242">MSVTTRSAGVLLHPTSLPGPFGVGDLGPAAHRWVELLARAGLAWWQVLPVGPTGYADSPYQSPSTFAGNLNLLSPEALAADGLASAADVCACELPADGPVVFADVIPRKRQLVRAAWERFEAGDGRPALHAAFDAFTAAEADWLDDYAVFAAIKDAHGGAPWWEWRSNDYTADGVAVHRFGQFLFARQWSALRRHAAGLGVKLIGDLPIYVAHDSADVWANPQLFRLDATHTPTHVAGVPPDYFAATGQLWGNPLYAWDRHRADGFAWWAKRVRGILKHVDLIRLDHFRGLEAYWAVPFGDPTAEHGTWQLAPGQELLAALKAQLGTLPIIAEDLGFITPEVHALRTGFGLPGMRILQFAFGGAVEPRFRPHRFTPDAVAYTGTHDNDTTAGWYARLTSAERADFARYAAGAEDPVRALLRLAWASVAELAVCPLQDLLGLGSEARMNTPGTTIGNWTWRAPAAALAAPDWLDFLREVTATYERSTRPAA</sequence>
<accession>A0A517XPE4</accession>
<keyword evidence="5 10" id="KW-0328">Glycosyltransferase</keyword>
<dbReference type="PANTHER" id="PTHR32438:SF5">
    <property type="entry name" value="4-ALPHA-GLUCANOTRANSFERASE DPE1, CHLOROPLASTIC_AMYLOPLASTIC"/>
    <property type="match status" value="1"/>
</dbReference>
<dbReference type="RefSeq" id="WP_145235328.1">
    <property type="nucleotide sequence ID" value="NZ_CP036273.1"/>
</dbReference>
<evidence type="ECO:0000256" key="3">
    <source>
        <dbReference type="ARBA" id="ARBA00012560"/>
    </source>
</evidence>
<reference evidence="11 12" key="1">
    <citation type="submission" date="2019-02" db="EMBL/GenBank/DDBJ databases">
        <title>Deep-cultivation of Planctomycetes and their phenomic and genomic characterization uncovers novel biology.</title>
        <authorList>
            <person name="Wiegand S."/>
            <person name="Jogler M."/>
            <person name="Boedeker C."/>
            <person name="Pinto D."/>
            <person name="Vollmers J."/>
            <person name="Rivas-Marin E."/>
            <person name="Kohn T."/>
            <person name="Peeters S.H."/>
            <person name="Heuer A."/>
            <person name="Rast P."/>
            <person name="Oberbeckmann S."/>
            <person name="Bunk B."/>
            <person name="Jeske O."/>
            <person name="Meyerdierks A."/>
            <person name="Storesund J.E."/>
            <person name="Kallscheuer N."/>
            <person name="Luecker S."/>
            <person name="Lage O.M."/>
            <person name="Pohl T."/>
            <person name="Merkel B.J."/>
            <person name="Hornburger P."/>
            <person name="Mueller R.-W."/>
            <person name="Bruemmer F."/>
            <person name="Labrenz M."/>
            <person name="Spormann A.M."/>
            <person name="Op den Camp H."/>
            <person name="Overmann J."/>
            <person name="Amann R."/>
            <person name="Jetten M.S.M."/>
            <person name="Mascher T."/>
            <person name="Medema M.H."/>
            <person name="Devos D.P."/>
            <person name="Kaster A.-K."/>
            <person name="Ovreas L."/>
            <person name="Rohde M."/>
            <person name="Galperin M.Y."/>
            <person name="Jogler C."/>
        </authorList>
    </citation>
    <scope>NUCLEOTIDE SEQUENCE [LARGE SCALE GENOMIC DNA]</scope>
    <source>
        <strain evidence="11 12">ETA_A1</strain>
    </source>
</reference>
<dbReference type="NCBIfam" id="NF011080">
    <property type="entry name" value="PRK14508.1-3"/>
    <property type="match status" value="1"/>
</dbReference>
<evidence type="ECO:0000256" key="8">
    <source>
        <dbReference type="ARBA" id="ARBA00031423"/>
    </source>
</evidence>